<accession>A0ABU7LNL3</accession>
<protein>
    <submittedName>
        <fullName evidence="3">Flp pilus assembly protein CpaB</fullName>
    </submittedName>
</protein>
<dbReference type="Proteomes" id="UP001354971">
    <property type="component" value="Unassembled WGS sequence"/>
</dbReference>
<name>A0ABU7LNL3_9PROT</name>
<evidence type="ECO:0000313" key="4">
    <source>
        <dbReference type="Proteomes" id="UP001354971"/>
    </source>
</evidence>
<dbReference type="InterPro" id="IPR017592">
    <property type="entry name" value="Pilus_assmbl_Flp-typ_CpaB"/>
</dbReference>
<evidence type="ECO:0000313" key="3">
    <source>
        <dbReference type="EMBL" id="MEE2525513.1"/>
    </source>
</evidence>
<feature type="domain" description="SAF" evidence="2">
    <location>
        <begin position="46"/>
        <end position="114"/>
    </location>
</feature>
<keyword evidence="4" id="KW-1185">Reference proteome</keyword>
<sequence length="284" mass="30449">MNAARIIVLLAAGLAAAAAAFFVYRSSSNTPEPVIVEPQVVQAATVDVLAARRDLPVGSRIQASDLYWQAWPEDAVSPSQIVRDRRPDAAEEFAGSVVRNEISEGEPISPRFLLQVGEAGFMSAVLGPGMRGHAVPITAETGAGGFILPGDRVDVIVAYEAEEEGNNRRRYYVSETVVENARVLAIDQVFGGEEDSESVVVGETATLEVTPEQARALALATERGQISLSLRSLADTEGGPRLVSAQSDPRVARDDQEPVMPFRNDDGQVVVYRYGQGRVVSVDD</sequence>
<proteinExistence type="predicted"/>
<gene>
    <name evidence="3" type="primary">cpaB</name>
    <name evidence="3" type="ORF">V0U79_03985</name>
</gene>
<dbReference type="CDD" id="cd11614">
    <property type="entry name" value="SAF_CpaB_FlgA_like"/>
    <property type="match status" value="1"/>
</dbReference>
<dbReference type="InterPro" id="IPR031571">
    <property type="entry name" value="RcpC_dom"/>
</dbReference>
<evidence type="ECO:0000256" key="1">
    <source>
        <dbReference type="SAM" id="MobiDB-lite"/>
    </source>
</evidence>
<dbReference type="SMART" id="SM00858">
    <property type="entry name" value="SAF"/>
    <property type="match status" value="1"/>
</dbReference>
<reference evidence="3 4" key="1">
    <citation type="submission" date="2024-01" db="EMBL/GenBank/DDBJ databases">
        <title>Hyphobacterium bacterium isolated from marine sediment.</title>
        <authorList>
            <person name="Zhao S."/>
        </authorList>
    </citation>
    <scope>NUCLEOTIDE SEQUENCE [LARGE SCALE GENOMIC DNA]</scope>
    <source>
        <strain evidence="4">HN65</strain>
    </source>
</reference>
<dbReference type="RefSeq" id="WP_330198175.1">
    <property type="nucleotide sequence ID" value="NZ_JAZDRP010000002.1"/>
</dbReference>
<dbReference type="NCBIfam" id="TIGR03177">
    <property type="entry name" value="pilus_cpaB"/>
    <property type="match status" value="1"/>
</dbReference>
<organism evidence="3 4">
    <name type="scientific">Hyphobacterium lacteum</name>
    <dbReference type="NCBI Taxonomy" id="3116575"/>
    <lineage>
        <taxon>Bacteria</taxon>
        <taxon>Pseudomonadati</taxon>
        <taxon>Pseudomonadota</taxon>
        <taxon>Alphaproteobacteria</taxon>
        <taxon>Maricaulales</taxon>
        <taxon>Maricaulaceae</taxon>
        <taxon>Hyphobacterium</taxon>
    </lineage>
</organism>
<evidence type="ECO:0000259" key="2">
    <source>
        <dbReference type="SMART" id="SM00858"/>
    </source>
</evidence>
<feature type="region of interest" description="Disordered" evidence="1">
    <location>
        <begin position="238"/>
        <end position="262"/>
    </location>
</feature>
<dbReference type="Pfam" id="PF08666">
    <property type="entry name" value="SAF"/>
    <property type="match status" value="1"/>
</dbReference>
<comment type="caution">
    <text evidence="3">The sequence shown here is derived from an EMBL/GenBank/DDBJ whole genome shotgun (WGS) entry which is preliminary data.</text>
</comment>
<dbReference type="Pfam" id="PF16976">
    <property type="entry name" value="RcpC"/>
    <property type="match status" value="1"/>
</dbReference>
<dbReference type="EMBL" id="JAZDRP010000002">
    <property type="protein sequence ID" value="MEE2525513.1"/>
    <property type="molecule type" value="Genomic_DNA"/>
</dbReference>
<dbReference type="InterPro" id="IPR013974">
    <property type="entry name" value="SAF"/>
</dbReference>